<dbReference type="RefSeq" id="WP_153240626.1">
    <property type="nucleotide sequence ID" value="NZ_CP036422.1"/>
</dbReference>
<keyword evidence="12" id="KW-0472">Membrane</keyword>
<dbReference type="SMART" id="SM00388">
    <property type="entry name" value="HisKA"/>
    <property type="match status" value="1"/>
</dbReference>
<dbReference type="PROSITE" id="PS50885">
    <property type="entry name" value="HAMP"/>
    <property type="match status" value="1"/>
</dbReference>
<dbReference type="Pfam" id="PF00512">
    <property type="entry name" value="HisKA"/>
    <property type="match status" value="1"/>
</dbReference>
<dbReference type="SUPFAM" id="SSF55874">
    <property type="entry name" value="ATPase domain of HSP90 chaperone/DNA topoisomerase II/histidine kinase"/>
    <property type="match status" value="1"/>
</dbReference>
<keyword evidence="8" id="KW-0418">Kinase</keyword>
<accession>A0A5P9NNR8</accession>
<evidence type="ECO:0000256" key="1">
    <source>
        <dbReference type="ARBA" id="ARBA00000085"/>
    </source>
</evidence>
<keyword evidence="11" id="KW-0902">Two-component regulatory system</keyword>
<dbReference type="InterPro" id="IPR036890">
    <property type="entry name" value="HATPase_C_sf"/>
</dbReference>
<evidence type="ECO:0000256" key="10">
    <source>
        <dbReference type="ARBA" id="ARBA00022989"/>
    </source>
</evidence>
<evidence type="ECO:0000256" key="9">
    <source>
        <dbReference type="ARBA" id="ARBA00022840"/>
    </source>
</evidence>
<name>A0A5P9NNR8_9GAMM</name>
<reference evidence="15 16" key="1">
    <citation type="submission" date="2019-02" db="EMBL/GenBank/DDBJ databases">
        <authorList>
            <person name="Li S.-H."/>
        </authorList>
    </citation>
    <scope>NUCLEOTIDE SEQUENCE [LARGE SCALE GENOMIC DNA]</scope>
    <source>
        <strain evidence="15 16">IMCC14385</strain>
    </source>
</reference>
<evidence type="ECO:0000313" key="15">
    <source>
        <dbReference type="EMBL" id="QFU77480.1"/>
    </source>
</evidence>
<keyword evidence="6 12" id="KW-0812">Transmembrane</keyword>
<sequence>MKLSLRERLVWTLLAFTLFAWTASAGLTYFYANRVLHAQVDRQLVQYASLVSYVTGVFARQLDEGQPLYESWSGHEYDRAHLEPIVIDQPLAAELSPAVNVWEGENLIAVTDGSPHFERPTATGLVSLDRDAGATHWRILTLYNARDGLWIRVGIELGAARGAMLDTVGRSLQPLIIVLPLTILVLFFGVTRGLRPLNELARQIARRKPGLLDPVDTESVPDEVVDVVDSLNDLLHRLAVALEGEQRFTANASHELLTPLAAIKTEVQLCQRQLQTEEGARMLGRIASRVDRANHSVQQLLTLARLDPDQPLAITTVNLRALLAHVMAENGHLAADRELQVELEDGPEVQVEGSEEALAILLRNLVINAFRYATEGSVVSVMVERPGTIRIFNECAPLSSEEMERITERFYRVPGTASVGSGLGLSIVSRIVELHGAELRVGPGPARSGFQVEIVFSA</sequence>
<organism evidence="15 16">
    <name type="scientific">Halioglobus maricola</name>
    <dbReference type="NCBI Taxonomy" id="2601894"/>
    <lineage>
        <taxon>Bacteria</taxon>
        <taxon>Pseudomonadati</taxon>
        <taxon>Pseudomonadota</taxon>
        <taxon>Gammaproteobacteria</taxon>
        <taxon>Cellvibrionales</taxon>
        <taxon>Halieaceae</taxon>
        <taxon>Halioglobus</taxon>
    </lineage>
</organism>
<keyword evidence="5" id="KW-0808">Transferase</keyword>
<dbReference type="InterPro" id="IPR005467">
    <property type="entry name" value="His_kinase_dom"/>
</dbReference>
<comment type="subcellular location">
    <subcellularLocation>
        <location evidence="2">Membrane</location>
        <topology evidence="2">Multi-pass membrane protein</topology>
    </subcellularLocation>
</comment>
<feature type="transmembrane region" description="Helical" evidence="12">
    <location>
        <begin position="175"/>
        <end position="194"/>
    </location>
</feature>
<evidence type="ECO:0000259" key="13">
    <source>
        <dbReference type="PROSITE" id="PS50109"/>
    </source>
</evidence>
<dbReference type="AlphaFoldDB" id="A0A5P9NNR8"/>
<dbReference type="EMBL" id="CP036422">
    <property type="protein sequence ID" value="QFU77480.1"/>
    <property type="molecule type" value="Genomic_DNA"/>
</dbReference>
<evidence type="ECO:0000256" key="6">
    <source>
        <dbReference type="ARBA" id="ARBA00022692"/>
    </source>
</evidence>
<evidence type="ECO:0000313" key="16">
    <source>
        <dbReference type="Proteomes" id="UP000326287"/>
    </source>
</evidence>
<evidence type="ECO:0000256" key="5">
    <source>
        <dbReference type="ARBA" id="ARBA00022679"/>
    </source>
</evidence>
<protein>
    <recommendedName>
        <fullName evidence="3">histidine kinase</fullName>
        <ecNumber evidence="3">2.7.13.3</ecNumber>
    </recommendedName>
</protein>
<feature type="domain" description="Histidine kinase" evidence="13">
    <location>
        <begin position="251"/>
        <end position="458"/>
    </location>
</feature>
<dbReference type="InterPro" id="IPR003594">
    <property type="entry name" value="HATPase_dom"/>
</dbReference>
<evidence type="ECO:0000256" key="4">
    <source>
        <dbReference type="ARBA" id="ARBA00022553"/>
    </source>
</evidence>
<dbReference type="GO" id="GO:0005886">
    <property type="term" value="C:plasma membrane"/>
    <property type="evidence" value="ECO:0007669"/>
    <property type="project" value="TreeGrafter"/>
</dbReference>
<comment type="catalytic activity">
    <reaction evidence="1">
        <text>ATP + protein L-histidine = ADP + protein N-phospho-L-histidine.</text>
        <dbReference type="EC" id="2.7.13.3"/>
    </reaction>
</comment>
<dbReference type="Pfam" id="PF02518">
    <property type="entry name" value="HATPase_c"/>
    <property type="match status" value="1"/>
</dbReference>
<dbReference type="GO" id="GO:0000155">
    <property type="term" value="F:phosphorelay sensor kinase activity"/>
    <property type="evidence" value="ECO:0007669"/>
    <property type="project" value="InterPro"/>
</dbReference>
<dbReference type="InterPro" id="IPR003660">
    <property type="entry name" value="HAMP_dom"/>
</dbReference>
<keyword evidence="10 12" id="KW-1133">Transmembrane helix</keyword>
<evidence type="ECO:0000256" key="2">
    <source>
        <dbReference type="ARBA" id="ARBA00004141"/>
    </source>
</evidence>
<dbReference type="OrthoDB" id="9809766at2"/>
<dbReference type="SMART" id="SM00387">
    <property type="entry name" value="HATPase_c"/>
    <property type="match status" value="1"/>
</dbReference>
<evidence type="ECO:0000256" key="8">
    <source>
        <dbReference type="ARBA" id="ARBA00022777"/>
    </source>
</evidence>
<dbReference type="Gene3D" id="3.30.565.10">
    <property type="entry name" value="Histidine kinase-like ATPase, C-terminal domain"/>
    <property type="match status" value="1"/>
</dbReference>
<keyword evidence="4" id="KW-0597">Phosphoprotein</keyword>
<evidence type="ECO:0000256" key="12">
    <source>
        <dbReference type="SAM" id="Phobius"/>
    </source>
</evidence>
<dbReference type="PANTHER" id="PTHR45436:SF14">
    <property type="entry name" value="SENSOR PROTEIN QSEC"/>
    <property type="match status" value="1"/>
</dbReference>
<dbReference type="InterPro" id="IPR003661">
    <property type="entry name" value="HisK_dim/P_dom"/>
</dbReference>
<evidence type="ECO:0000256" key="7">
    <source>
        <dbReference type="ARBA" id="ARBA00022741"/>
    </source>
</evidence>
<dbReference type="InterPro" id="IPR036097">
    <property type="entry name" value="HisK_dim/P_sf"/>
</dbReference>
<dbReference type="Proteomes" id="UP000326287">
    <property type="component" value="Chromosome"/>
</dbReference>
<dbReference type="PANTHER" id="PTHR45436">
    <property type="entry name" value="SENSOR HISTIDINE KINASE YKOH"/>
    <property type="match status" value="1"/>
</dbReference>
<keyword evidence="9" id="KW-0067">ATP-binding</keyword>
<evidence type="ECO:0000256" key="3">
    <source>
        <dbReference type="ARBA" id="ARBA00012438"/>
    </source>
</evidence>
<proteinExistence type="predicted"/>
<feature type="domain" description="HAMP" evidence="14">
    <location>
        <begin position="191"/>
        <end position="243"/>
    </location>
</feature>
<dbReference type="CDD" id="cd00082">
    <property type="entry name" value="HisKA"/>
    <property type="match status" value="1"/>
</dbReference>
<dbReference type="KEGG" id="halc:EY643_18385"/>
<dbReference type="SUPFAM" id="SSF47384">
    <property type="entry name" value="Homodimeric domain of signal transducing histidine kinase"/>
    <property type="match status" value="1"/>
</dbReference>
<dbReference type="PROSITE" id="PS50109">
    <property type="entry name" value="HIS_KIN"/>
    <property type="match status" value="1"/>
</dbReference>
<dbReference type="Gene3D" id="1.10.287.130">
    <property type="match status" value="1"/>
</dbReference>
<dbReference type="EC" id="2.7.13.3" evidence="3"/>
<keyword evidence="16" id="KW-1185">Reference proteome</keyword>
<gene>
    <name evidence="15" type="ORF">EY643_18385</name>
</gene>
<keyword evidence="7" id="KW-0547">Nucleotide-binding</keyword>
<dbReference type="GO" id="GO:0005524">
    <property type="term" value="F:ATP binding"/>
    <property type="evidence" value="ECO:0007669"/>
    <property type="project" value="UniProtKB-KW"/>
</dbReference>
<evidence type="ECO:0000259" key="14">
    <source>
        <dbReference type="PROSITE" id="PS50885"/>
    </source>
</evidence>
<evidence type="ECO:0000256" key="11">
    <source>
        <dbReference type="ARBA" id="ARBA00023012"/>
    </source>
</evidence>
<dbReference type="InterPro" id="IPR050428">
    <property type="entry name" value="TCS_sensor_his_kinase"/>
</dbReference>